<dbReference type="Proteomes" id="UP000886523">
    <property type="component" value="Unassembled WGS sequence"/>
</dbReference>
<comment type="caution">
    <text evidence="2">The sequence shown here is derived from an EMBL/GenBank/DDBJ whole genome shotgun (WGS) entry which is preliminary data.</text>
</comment>
<reference evidence="2" key="1">
    <citation type="journal article" date="2020" name="Nat. Commun.">
        <title>Large-scale genome sequencing of mycorrhizal fungi provides insights into the early evolution of symbiotic traits.</title>
        <authorList>
            <person name="Miyauchi S."/>
            <person name="Kiss E."/>
            <person name="Kuo A."/>
            <person name="Drula E."/>
            <person name="Kohler A."/>
            <person name="Sanchez-Garcia M."/>
            <person name="Morin E."/>
            <person name="Andreopoulos B."/>
            <person name="Barry K.W."/>
            <person name="Bonito G."/>
            <person name="Buee M."/>
            <person name="Carver A."/>
            <person name="Chen C."/>
            <person name="Cichocki N."/>
            <person name="Clum A."/>
            <person name="Culley D."/>
            <person name="Crous P.W."/>
            <person name="Fauchery L."/>
            <person name="Girlanda M."/>
            <person name="Hayes R.D."/>
            <person name="Keri Z."/>
            <person name="LaButti K."/>
            <person name="Lipzen A."/>
            <person name="Lombard V."/>
            <person name="Magnuson J."/>
            <person name="Maillard F."/>
            <person name="Murat C."/>
            <person name="Nolan M."/>
            <person name="Ohm R.A."/>
            <person name="Pangilinan J."/>
            <person name="Pereira M.F."/>
            <person name="Perotto S."/>
            <person name="Peter M."/>
            <person name="Pfister S."/>
            <person name="Riley R."/>
            <person name="Sitrit Y."/>
            <person name="Stielow J.B."/>
            <person name="Szollosi G."/>
            <person name="Zifcakova L."/>
            <person name="Stursova M."/>
            <person name="Spatafora J.W."/>
            <person name="Tedersoo L."/>
            <person name="Vaario L.M."/>
            <person name="Yamada A."/>
            <person name="Yan M."/>
            <person name="Wang P."/>
            <person name="Xu J."/>
            <person name="Bruns T."/>
            <person name="Baldrian P."/>
            <person name="Vilgalys R."/>
            <person name="Dunand C."/>
            <person name="Henrissat B."/>
            <person name="Grigoriev I.V."/>
            <person name="Hibbett D."/>
            <person name="Nagy L.G."/>
            <person name="Martin F.M."/>
        </authorList>
    </citation>
    <scope>NUCLEOTIDE SEQUENCE</scope>
    <source>
        <strain evidence="2">UP504</strain>
    </source>
</reference>
<dbReference type="EMBL" id="MU129090">
    <property type="protein sequence ID" value="KAF9507101.1"/>
    <property type="molecule type" value="Genomic_DNA"/>
</dbReference>
<gene>
    <name evidence="2" type="ORF">BS47DRAFT_1352030</name>
</gene>
<protein>
    <submittedName>
        <fullName evidence="2">Uncharacterized protein</fullName>
    </submittedName>
</protein>
<proteinExistence type="predicted"/>
<keyword evidence="3" id="KW-1185">Reference proteome</keyword>
<organism evidence="2 3">
    <name type="scientific">Hydnum rufescens UP504</name>
    <dbReference type="NCBI Taxonomy" id="1448309"/>
    <lineage>
        <taxon>Eukaryota</taxon>
        <taxon>Fungi</taxon>
        <taxon>Dikarya</taxon>
        <taxon>Basidiomycota</taxon>
        <taxon>Agaricomycotina</taxon>
        <taxon>Agaricomycetes</taxon>
        <taxon>Cantharellales</taxon>
        <taxon>Hydnaceae</taxon>
        <taxon>Hydnum</taxon>
    </lineage>
</organism>
<evidence type="ECO:0000313" key="2">
    <source>
        <dbReference type="EMBL" id="KAF9507101.1"/>
    </source>
</evidence>
<feature type="region of interest" description="Disordered" evidence="1">
    <location>
        <begin position="31"/>
        <end position="54"/>
    </location>
</feature>
<sequence length="61" mass="7134">MLISVVAADIEIIRSPRDYVRNFLMSMESRPRVDCGTDGPKSQTAQKMGPRHFRTRCERHW</sequence>
<feature type="non-terminal residue" evidence="2">
    <location>
        <position position="61"/>
    </location>
</feature>
<name>A0A9P6AJW3_9AGAM</name>
<evidence type="ECO:0000313" key="3">
    <source>
        <dbReference type="Proteomes" id="UP000886523"/>
    </source>
</evidence>
<evidence type="ECO:0000256" key="1">
    <source>
        <dbReference type="SAM" id="MobiDB-lite"/>
    </source>
</evidence>
<accession>A0A9P6AJW3</accession>
<dbReference type="AlphaFoldDB" id="A0A9P6AJW3"/>